<keyword evidence="3" id="KW-1185">Reference proteome</keyword>
<evidence type="ECO:0000313" key="3">
    <source>
        <dbReference type="Proteomes" id="UP000193218"/>
    </source>
</evidence>
<gene>
    <name evidence="2" type="ORF">BD324DRAFT_630882</name>
</gene>
<reference evidence="2 3" key="1">
    <citation type="submission" date="2017-03" db="EMBL/GenBank/DDBJ databases">
        <title>Widespread Adenine N6-methylation of Active Genes in Fungi.</title>
        <authorList>
            <consortium name="DOE Joint Genome Institute"/>
            <person name="Mondo S.J."/>
            <person name="Dannebaum R.O."/>
            <person name="Kuo R.C."/>
            <person name="Louie K.B."/>
            <person name="Bewick A.J."/>
            <person name="Labutti K."/>
            <person name="Haridas S."/>
            <person name="Kuo A."/>
            <person name="Salamov A."/>
            <person name="Ahrendt S.R."/>
            <person name="Lau R."/>
            <person name="Bowen B.P."/>
            <person name="Lipzen A."/>
            <person name="Sullivan W."/>
            <person name="Andreopoulos W.B."/>
            <person name="Clum A."/>
            <person name="Lindquist E."/>
            <person name="Daum C."/>
            <person name="Northen T.R."/>
            <person name="Ramamoorthy G."/>
            <person name="Schmitz R.J."/>
            <person name="Gryganskyi A."/>
            <person name="Culley D."/>
            <person name="Magnuson J."/>
            <person name="James T.Y."/>
            <person name="O'Malley M.A."/>
            <person name="Stajich J.E."/>
            <person name="Spatafora J.W."/>
            <person name="Visel A."/>
            <person name="Grigoriev I.V."/>
        </authorList>
    </citation>
    <scope>NUCLEOTIDE SEQUENCE [LARGE SCALE GENOMIC DNA]</scope>
    <source>
        <strain evidence="2 3">NRRL Y-17943</strain>
    </source>
</reference>
<sequence>MTYLALLSIYNAQPRHITLSCLVKQIEAHLKIIHLRSQSDEWQTIKMNREREMNGGDAIERITDAVVETHLARARTLLDDAQTEAFMVFGVCGGQMIKSLNRLERRLDKRTAWYAEYNRDSEHGSNGWRQDDEEDKSEDDAVDAIKAALANSTMDRTLHRTPYEDESSKENRHGRRRVSFTNKASKHRKDNGLHEREENK</sequence>
<accession>A0A1Y1UDM9</accession>
<dbReference type="EMBL" id="NBSH01000010">
    <property type="protein sequence ID" value="ORX35626.1"/>
    <property type="molecule type" value="Genomic_DNA"/>
</dbReference>
<evidence type="ECO:0000256" key="1">
    <source>
        <dbReference type="SAM" id="MobiDB-lite"/>
    </source>
</evidence>
<feature type="compositionally biased region" description="Basic and acidic residues" evidence="1">
    <location>
        <begin position="156"/>
        <end position="171"/>
    </location>
</feature>
<dbReference type="InParanoid" id="A0A1Y1UDM9"/>
<evidence type="ECO:0000313" key="2">
    <source>
        <dbReference type="EMBL" id="ORX35626.1"/>
    </source>
</evidence>
<dbReference type="Proteomes" id="UP000193218">
    <property type="component" value="Unassembled WGS sequence"/>
</dbReference>
<dbReference type="GeneID" id="33558191"/>
<feature type="compositionally biased region" description="Basic and acidic residues" evidence="1">
    <location>
        <begin position="190"/>
        <end position="200"/>
    </location>
</feature>
<dbReference type="RefSeq" id="XP_021869790.1">
    <property type="nucleotide sequence ID" value="XM_022016382.1"/>
</dbReference>
<feature type="compositionally biased region" description="Acidic residues" evidence="1">
    <location>
        <begin position="131"/>
        <end position="142"/>
    </location>
</feature>
<proteinExistence type="predicted"/>
<feature type="compositionally biased region" description="Basic residues" evidence="1">
    <location>
        <begin position="172"/>
        <end position="189"/>
    </location>
</feature>
<protein>
    <submittedName>
        <fullName evidence="2">Uncharacterized protein</fullName>
    </submittedName>
</protein>
<organism evidence="2 3">
    <name type="scientific">Kockovaella imperatae</name>
    <dbReference type="NCBI Taxonomy" id="4999"/>
    <lineage>
        <taxon>Eukaryota</taxon>
        <taxon>Fungi</taxon>
        <taxon>Dikarya</taxon>
        <taxon>Basidiomycota</taxon>
        <taxon>Agaricomycotina</taxon>
        <taxon>Tremellomycetes</taxon>
        <taxon>Tremellales</taxon>
        <taxon>Cuniculitremaceae</taxon>
        <taxon>Kockovaella</taxon>
    </lineage>
</organism>
<comment type="caution">
    <text evidence="2">The sequence shown here is derived from an EMBL/GenBank/DDBJ whole genome shotgun (WGS) entry which is preliminary data.</text>
</comment>
<name>A0A1Y1UDM9_9TREE</name>
<feature type="region of interest" description="Disordered" evidence="1">
    <location>
        <begin position="120"/>
        <end position="200"/>
    </location>
</feature>
<dbReference type="AlphaFoldDB" id="A0A1Y1UDM9"/>